<name>B8IG87_METNO</name>
<keyword evidence="2" id="KW-1185">Reference proteome</keyword>
<organism evidence="1 2">
    <name type="scientific">Methylobacterium nodulans (strain LMG 21967 / CNCM I-2342 / ORS 2060)</name>
    <dbReference type="NCBI Taxonomy" id="460265"/>
    <lineage>
        <taxon>Bacteria</taxon>
        <taxon>Pseudomonadati</taxon>
        <taxon>Pseudomonadota</taxon>
        <taxon>Alphaproteobacteria</taxon>
        <taxon>Hyphomicrobiales</taxon>
        <taxon>Methylobacteriaceae</taxon>
        <taxon>Methylobacterium</taxon>
    </lineage>
</organism>
<protein>
    <submittedName>
        <fullName evidence="1">Uncharacterized protein</fullName>
    </submittedName>
</protein>
<dbReference type="AlphaFoldDB" id="B8IG87"/>
<accession>B8IG87</accession>
<dbReference type="KEGG" id="mno:Mnod_6806"/>
<dbReference type="STRING" id="460265.Mnod_6806"/>
<dbReference type="Proteomes" id="UP000008207">
    <property type="component" value="Chromosome"/>
</dbReference>
<dbReference type="EMBL" id="CP001349">
    <property type="protein sequence ID" value="ACL61564.1"/>
    <property type="molecule type" value="Genomic_DNA"/>
</dbReference>
<evidence type="ECO:0000313" key="2">
    <source>
        <dbReference type="Proteomes" id="UP000008207"/>
    </source>
</evidence>
<sequence>MVSPLQIRRLMAAAFVLGLALAPAVNALLP</sequence>
<proteinExistence type="predicted"/>
<gene>
    <name evidence="1" type="ordered locus">Mnod_6806</name>
</gene>
<evidence type="ECO:0000313" key="1">
    <source>
        <dbReference type="EMBL" id="ACL61564.1"/>
    </source>
</evidence>
<reference evidence="1 2" key="1">
    <citation type="submission" date="2009-01" db="EMBL/GenBank/DDBJ databases">
        <title>Complete sequence of chromosome of Methylobacterium nodulans ORS 2060.</title>
        <authorList>
            <consortium name="US DOE Joint Genome Institute"/>
            <person name="Lucas S."/>
            <person name="Copeland A."/>
            <person name="Lapidus A."/>
            <person name="Glavina del Rio T."/>
            <person name="Dalin E."/>
            <person name="Tice H."/>
            <person name="Bruce D."/>
            <person name="Goodwin L."/>
            <person name="Pitluck S."/>
            <person name="Sims D."/>
            <person name="Brettin T."/>
            <person name="Detter J.C."/>
            <person name="Han C."/>
            <person name="Larimer F."/>
            <person name="Land M."/>
            <person name="Hauser L."/>
            <person name="Kyrpides N."/>
            <person name="Ivanova N."/>
            <person name="Marx C.J."/>
            <person name="Richardson P."/>
        </authorList>
    </citation>
    <scope>NUCLEOTIDE SEQUENCE [LARGE SCALE GENOMIC DNA]</scope>
    <source>
        <strain evidence="2">LMG 21967 / CNCM I-2342 / ORS 2060</strain>
    </source>
</reference>
<dbReference type="HOGENOM" id="CLU_3404357_0_0_5"/>